<dbReference type="RefSeq" id="WP_370738729.1">
    <property type="nucleotide sequence ID" value="NZ_AP024897.1"/>
</dbReference>
<evidence type="ECO:0008006" key="4">
    <source>
        <dbReference type="Google" id="ProtNLM"/>
    </source>
</evidence>
<keyword evidence="1" id="KW-0732">Signal</keyword>
<protein>
    <recommendedName>
        <fullName evidence="4">Type III secretion protein HrpT</fullName>
    </recommendedName>
</protein>
<evidence type="ECO:0000313" key="2">
    <source>
        <dbReference type="EMBL" id="SHO55640.1"/>
    </source>
</evidence>
<evidence type="ECO:0000313" key="3">
    <source>
        <dbReference type="Proteomes" id="UP000184600"/>
    </source>
</evidence>
<dbReference type="PROSITE" id="PS51257">
    <property type="entry name" value="PROKAR_LIPOPROTEIN"/>
    <property type="match status" value="1"/>
</dbReference>
<proteinExistence type="predicted"/>
<feature type="chain" id="PRO_5011980414" description="Type III secretion protein HrpT" evidence="1">
    <location>
        <begin position="23"/>
        <end position="65"/>
    </location>
</feature>
<name>A0A1M7YSP8_9VIBR</name>
<reference evidence="3" key="1">
    <citation type="submission" date="2016-12" db="EMBL/GenBank/DDBJ databases">
        <authorList>
            <person name="Rodrigo-Torres L."/>
            <person name="Arahal R.D."/>
            <person name="Lucena T."/>
        </authorList>
    </citation>
    <scope>NUCLEOTIDE SEQUENCE [LARGE SCALE GENOMIC DNA]</scope>
</reference>
<accession>A0A1M7YSP8</accession>
<dbReference type="EMBL" id="FRFG01000016">
    <property type="protein sequence ID" value="SHO55640.1"/>
    <property type="molecule type" value="Genomic_DNA"/>
</dbReference>
<keyword evidence="3" id="KW-1185">Reference proteome</keyword>
<dbReference type="AlphaFoldDB" id="A0A1M7YSP8"/>
<dbReference type="Proteomes" id="UP000184600">
    <property type="component" value="Unassembled WGS sequence"/>
</dbReference>
<evidence type="ECO:0000256" key="1">
    <source>
        <dbReference type="SAM" id="SignalP"/>
    </source>
</evidence>
<organism evidence="2 3">
    <name type="scientific">Vibrio quintilis</name>
    <dbReference type="NCBI Taxonomy" id="1117707"/>
    <lineage>
        <taxon>Bacteria</taxon>
        <taxon>Pseudomonadati</taxon>
        <taxon>Pseudomonadota</taxon>
        <taxon>Gammaproteobacteria</taxon>
        <taxon>Vibrionales</taxon>
        <taxon>Vibrionaceae</taxon>
        <taxon>Vibrio</taxon>
    </lineage>
</organism>
<sequence length="65" mass="7142">MRLCLTGIFFLLLGGCATHSDARCNTAQCTRPLSSPQTMVIWWGPEMRQGLPKDTAVTSDAFIPE</sequence>
<dbReference type="NCBIfam" id="NF041532">
    <property type="entry name" value="HprT"/>
    <property type="match status" value="1"/>
</dbReference>
<gene>
    <name evidence="2" type="ORF">VQ7734_01386</name>
</gene>
<dbReference type="STRING" id="1117707.VQ7734_01386"/>
<dbReference type="InterPro" id="IPR048207">
    <property type="entry name" value="HprT-like"/>
</dbReference>
<feature type="signal peptide" evidence="1">
    <location>
        <begin position="1"/>
        <end position="22"/>
    </location>
</feature>